<organism evidence="2 3">
    <name type="scientific">Phytophthora lilii</name>
    <dbReference type="NCBI Taxonomy" id="2077276"/>
    <lineage>
        <taxon>Eukaryota</taxon>
        <taxon>Sar</taxon>
        <taxon>Stramenopiles</taxon>
        <taxon>Oomycota</taxon>
        <taxon>Peronosporomycetes</taxon>
        <taxon>Peronosporales</taxon>
        <taxon>Peronosporaceae</taxon>
        <taxon>Phytophthora</taxon>
    </lineage>
</organism>
<dbReference type="Gene3D" id="3.30.530.20">
    <property type="match status" value="1"/>
</dbReference>
<reference evidence="2" key="1">
    <citation type="submission" date="2023-04" db="EMBL/GenBank/DDBJ databases">
        <title>Phytophthora lilii NBRC 32176.</title>
        <authorList>
            <person name="Ichikawa N."/>
            <person name="Sato H."/>
            <person name="Tonouchi N."/>
        </authorList>
    </citation>
    <scope>NUCLEOTIDE SEQUENCE</scope>
    <source>
        <strain evidence="2">NBRC 32176</strain>
    </source>
</reference>
<accession>A0A9W6U5J6</accession>
<dbReference type="AlphaFoldDB" id="A0A9W6U5J6"/>
<dbReference type="Proteomes" id="UP001165083">
    <property type="component" value="Unassembled WGS sequence"/>
</dbReference>
<dbReference type="PANTHER" id="PTHR46121">
    <property type="entry name" value="STEROIDOGENIC ACUTE REGULATORY PROTEIN-LIKE"/>
    <property type="match status" value="1"/>
</dbReference>
<dbReference type="EMBL" id="BSXW01000770">
    <property type="protein sequence ID" value="GMF29338.1"/>
    <property type="molecule type" value="Genomic_DNA"/>
</dbReference>
<evidence type="ECO:0000313" key="2">
    <source>
        <dbReference type="EMBL" id="GMF29338.1"/>
    </source>
</evidence>
<comment type="caution">
    <text evidence="2">The sequence shown here is derived from an EMBL/GenBank/DDBJ whole genome shotgun (WGS) entry which is preliminary data.</text>
</comment>
<dbReference type="InterPro" id="IPR023393">
    <property type="entry name" value="START-like_dom_sf"/>
</dbReference>
<dbReference type="SMART" id="SM00234">
    <property type="entry name" value="START"/>
    <property type="match status" value="1"/>
</dbReference>
<sequence>MVLATNPGEIPRRQRVCDPCAAHAHSSAVLYEAEDSALGPRFRAKTDAAERATVTEELLRVKDEVEQRAAAPQESAYGSLSFLVASAVGFAAAFWFLKDEVALSNPAIWILLAGFVKNVYEVVGRISATRQFTDGVTDPEKVFSGMDLDATDDLSTAPTSTAASATSATSEKLKENKYASVKITAAQSDELIASSQKSLDKVLELANTDVTKDSAWTQEVPTTENITVYSRDGKPSRIYKCEGEIPLSPDELFDELYTNLETSNVWNVTAAESNVICKLDETTDLVHLISAPALGGMISSRDFVNTRTWRRQDGGGYVIANSYAGKNILKTQKGITRGENGPTGWVILPHPTSPFKSRLIWILNMDIKGYFPTSVIRKGSISEVSCFVRNLRRYIARNAAKDEHAPENDSTNVQ</sequence>
<dbReference type="Pfam" id="PF01852">
    <property type="entry name" value="START"/>
    <property type="match status" value="1"/>
</dbReference>
<dbReference type="PROSITE" id="PS50848">
    <property type="entry name" value="START"/>
    <property type="match status" value="1"/>
</dbReference>
<proteinExistence type="predicted"/>
<dbReference type="InterPro" id="IPR000799">
    <property type="entry name" value="StAR-like"/>
</dbReference>
<name>A0A9W6U5J6_9STRA</name>
<gene>
    <name evidence="2" type="ORF">Plil01_001243800</name>
</gene>
<dbReference type="OrthoDB" id="74575at2759"/>
<keyword evidence="3" id="KW-1185">Reference proteome</keyword>
<dbReference type="GO" id="GO:0005789">
    <property type="term" value="C:endoplasmic reticulum membrane"/>
    <property type="evidence" value="ECO:0007669"/>
    <property type="project" value="TreeGrafter"/>
</dbReference>
<evidence type="ECO:0000259" key="1">
    <source>
        <dbReference type="PROSITE" id="PS50848"/>
    </source>
</evidence>
<dbReference type="PRINTS" id="PR00978">
    <property type="entry name" value="STARPROTEIN"/>
</dbReference>
<dbReference type="GO" id="GO:0008289">
    <property type="term" value="F:lipid binding"/>
    <property type="evidence" value="ECO:0007669"/>
    <property type="project" value="InterPro"/>
</dbReference>
<dbReference type="InterPro" id="IPR051869">
    <property type="entry name" value="STARD3"/>
</dbReference>
<dbReference type="SUPFAM" id="SSF55961">
    <property type="entry name" value="Bet v1-like"/>
    <property type="match status" value="1"/>
</dbReference>
<protein>
    <submittedName>
        <fullName evidence="2">Unnamed protein product</fullName>
    </submittedName>
</protein>
<dbReference type="GO" id="GO:0140284">
    <property type="term" value="C:endoplasmic reticulum-endosome membrane contact site"/>
    <property type="evidence" value="ECO:0007669"/>
    <property type="project" value="TreeGrafter"/>
</dbReference>
<feature type="domain" description="START" evidence="1">
    <location>
        <begin position="202"/>
        <end position="400"/>
    </location>
</feature>
<dbReference type="InterPro" id="IPR002913">
    <property type="entry name" value="START_lipid-bd_dom"/>
</dbReference>
<dbReference type="GO" id="GO:0005765">
    <property type="term" value="C:lysosomal membrane"/>
    <property type="evidence" value="ECO:0007669"/>
    <property type="project" value="TreeGrafter"/>
</dbReference>
<dbReference type="GO" id="GO:0031902">
    <property type="term" value="C:late endosome membrane"/>
    <property type="evidence" value="ECO:0007669"/>
    <property type="project" value="TreeGrafter"/>
</dbReference>
<evidence type="ECO:0000313" key="3">
    <source>
        <dbReference type="Proteomes" id="UP001165083"/>
    </source>
</evidence>
<dbReference type="PANTHER" id="PTHR46121:SF4">
    <property type="entry name" value="STEROIDOGENIC ACUTE REGULATORY PROTEIN-LIKE"/>
    <property type="match status" value="1"/>
</dbReference>
<dbReference type="GO" id="GO:0099044">
    <property type="term" value="P:vesicle tethering to endoplasmic reticulum"/>
    <property type="evidence" value="ECO:0007669"/>
    <property type="project" value="TreeGrafter"/>
</dbReference>